<evidence type="ECO:0000313" key="11">
    <source>
        <dbReference type="Proteomes" id="UP001348817"/>
    </source>
</evidence>
<name>A0AAU9D8Y3_9BACT</name>
<dbReference type="EMBL" id="AP025314">
    <property type="protein sequence ID" value="BDD08730.1"/>
    <property type="molecule type" value="Genomic_DNA"/>
</dbReference>
<dbReference type="RefSeq" id="WP_338393970.1">
    <property type="nucleotide sequence ID" value="NZ_AP025314.1"/>
</dbReference>
<evidence type="ECO:0000256" key="2">
    <source>
        <dbReference type="ARBA" id="ARBA00007613"/>
    </source>
</evidence>
<dbReference type="Proteomes" id="UP001348817">
    <property type="component" value="Chromosome"/>
</dbReference>
<dbReference type="GO" id="GO:1990281">
    <property type="term" value="C:efflux pump complex"/>
    <property type="evidence" value="ECO:0007669"/>
    <property type="project" value="TreeGrafter"/>
</dbReference>
<dbReference type="GO" id="GO:0015288">
    <property type="term" value="F:porin activity"/>
    <property type="evidence" value="ECO:0007669"/>
    <property type="project" value="TreeGrafter"/>
</dbReference>
<dbReference type="Gene3D" id="1.20.1600.10">
    <property type="entry name" value="Outer membrane efflux proteins (OEP)"/>
    <property type="match status" value="1"/>
</dbReference>
<keyword evidence="7" id="KW-0998">Cell outer membrane</keyword>
<feature type="coiled-coil region" evidence="8">
    <location>
        <begin position="342"/>
        <end position="394"/>
    </location>
</feature>
<proteinExistence type="inferred from homology"/>
<evidence type="ECO:0000256" key="8">
    <source>
        <dbReference type="SAM" id="Coils"/>
    </source>
</evidence>
<keyword evidence="8" id="KW-0175">Coiled coil</keyword>
<dbReference type="PANTHER" id="PTHR30026:SF20">
    <property type="entry name" value="OUTER MEMBRANE PROTEIN TOLC"/>
    <property type="match status" value="1"/>
</dbReference>
<dbReference type="PANTHER" id="PTHR30026">
    <property type="entry name" value="OUTER MEMBRANE PROTEIN TOLC"/>
    <property type="match status" value="1"/>
</dbReference>
<evidence type="ECO:0000256" key="1">
    <source>
        <dbReference type="ARBA" id="ARBA00004442"/>
    </source>
</evidence>
<dbReference type="GO" id="GO:0015562">
    <property type="term" value="F:efflux transmembrane transporter activity"/>
    <property type="evidence" value="ECO:0007669"/>
    <property type="project" value="InterPro"/>
</dbReference>
<keyword evidence="9" id="KW-0732">Signal</keyword>
<evidence type="ECO:0000313" key="10">
    <source>
        <dbReference type="EMBL" id="BDD08730.1"/>
    </source>
</evidence>
<feature type="signal peptide" evidence="9">
    <location>
        <begin position="1"/>
        <end position="22"/>
    </location>
</feature>
<evidence type="ECO:0000256" key="9">
    <source>
        <dbReference type="SAM" id="SignalP"/>
    </source>
</evidence>
<dbReference type="AlphaFoldDB" id="A0AAU9D8Y3"/>
<dbReference type="InterPro" id="IPR003423">
    <property type="entry name" value="OMP_efflux"/>
</dbReference>
<comment type="subcellular location">
    <subcellularLocation>
        <location evidence="1">Cell outer membrane</location>
    </subcellularLocation>
</comment>
<dbReference type="InterPro" id="IPR051906">
    <property type="entry name" value="TolC-like"/>
</dbReference>
<comment type="similarity">
    <text evidence="2">Belongs to the outer membrane factor (OMF) (TC 1.B.17) family.</text>
</comment>
<gene>
    <name evidence="10" type="ORF">FUAX_11620</name>
</gene>
<keyword evidence="6" id="KW-0472">Membrane</keyword>
<organism evidence="10 11">
    <name type="scientific">Fulvitalea axinellae</name>
    <dbReference type="NCBI Taxonomy" id="1182444"/>
    <lineage>
        <taxon>Bacteria</taxon>
        <taxon>Pseudomonadati</taxon>
        <taxon>Bacteroidota</taxon>
        <taxon>Cytophagia</taxon>
        <taxon>Cytophagales</taxon>
        <taxon>Persicobacteraceae</taxon>
        <taxon>Fulvitalea</taxon>
    </lineage>
</organism>
<dbReference type="KEGG" id="fax:FUAX_11620"/>
<feature type="chain" id="PRO_5043930637" evidence="9">
    <location>
        <begin position="23"/>
        <end position="444"/>
    </location>
</feature>
<keyword evidence="5" id="KW-0812">Transmembrane</keyword>
<evidence type="ECO:0000256" key="5">
    <source>
        <dbReference type="ARBA" id="ARBA00022692"/>
    </source>
</evidence>
<keyword evidence="3" id="KW-0813">Transport</keyword>
<sequence>MRPKLSFFVLMFAFLFCGELSAQDGKEKLTLRECLDYGVANNLSVLGATLDVEGQKINVKQRKLDLAPSVNANVGLQTNWGRSVDQATYDYVNRRLVNNNAGVGANLVLFNGLRKMHALSQSKIDLQASELDLQKAENDVRLRIVSSFLSVMLRKELLKAAEFQVTSTDKRLERIVAMVKAGSRPRTAQLDLEAQLATQRVEVVRAQNDLRFAYLQLKQNMRVPANRNLEIVEPDLSVAGIALNQKNVEQVYEAAENTMPEVQSSDLGVESATYAVKQTLADFLPSLSISAGLGTRYSDQSDFSFGKQYDNNLNKNVGLTLSIPLFNGLSARAGKSRALIGKQRAELQAESVRNQLRQDIETAFNDAQAAYATHESAVKQVSSLEEAFKATEKRYELGASNFVDYQVAQNNLFRAKSDLLRAKYNYLFGVKMLDFYVGQSLAFE</sequence>
<accession>A0AAU9D8Y3</accession>
<keyword evidence="4" id="KW-1134">Transmembrane beta strand</keyword>
<evidence type="ECO:0000256" key="6">
    <source>
        <dbReference type="ARBA" id="ARBA00023136"/>
    </source>
</evidence>
<dbReference type="SUPFAM" id="SSF56954">
    <property type="entry name" value="Outer membrane efflux proteins (OEP)"/>
    <property type="match status" value="1"/>
</dbReference>
<evidence type="ECO:0000256" key="7">
    <source>
        <dbReference type="ARBA" id="ARBA00023237"/>
    </source>
</evidence>
<protein>
    <submittedName>
        <fullName evidence="10">Transporter</fullName>
    </submittedName>
</protein>
<evidence type="ECO:0000256" key="4">
    <source>
        <dbReference type="ARBA" id="ARBA00022452"/>
    </source>
</evidence>
<reference evidence="10 11" key="1">
    <citation type="submission" date="2021-12" db="EMBL/GenBank/DDBJ databases">
        <title>Genome sequencing of bacteria with rrn-lacking chromosome and rrn-plasmid.</title>
        <authorList>
            <person name="Anda M."/>
            <person name="Iwasaki W."/>
        </authorList>
    </citation>
    <scope>NUCLEOTIDE SEQUENCE [LARGE SCALE GENOMIC DNA]</scope>
    <source>
        <strain evidence="10 11">DSM 100852</strain>
    </source>
</reference>
<keyword evidence="11" id="KW-1185">Reference proteome</keyword>
<dbReference type="GO" id="GO:0009279">
    <property type="term" value="C:cell outer membrane"/>
    <property type="evidence" value="ECO:0007669"/>
    <property type="project" value="UniProtKB-SubCell"/>
</dbReference>
<dbReference type="Pfam" id="PF02321">
    <property type="entry name" value="OEP"/>
    <property type="match status" value="2"/>
</dbReference>
<evidence type="ECO:0000256" key="3">
    <source>
        <dbReference type="ARBA" id="ARBA00022448"/>
    </source>
</evidence>